<keyword evidence="2" id="KW-0812">Transmembrane</keyword>
<feature type="transmembrane region" description="Helical" evidence="2">
    <location>
        <begin position="15"/>
        <end position="36"/>
    </location>
</feature>
<dbReference type="EMBL" id="FWXN01000006">
    <property type="protein sequence ID" value="SMC62230.1"/>
    <property type="molecule type" value="Genomic_DNA"/>
</dbReference>
<dbReference type="RefSeq" id="WP_084450863.1">
    <property type="nucleotide sequence ID" value="NZ_FWXN01000006.1"/>
</dbReference>
<sequence>MKINNDPVYVKRRRVAMAVLIVVLIVLVVCIGRLVGGDETASAGTPQQVAAPAKRAAPAKVEKAAPAVKPAQKQGKEAAPADSSMVRIQRLTGAMTPKSVVASPTGHVFAQNMMYSHSVTALTPDGAIEKTISDAVKLSDFGVKGHPGTSKGAPVEMAFSPDGKTAWVSNYAMYGEGFSPEGADACTGPEGISDSYLYKIDTDSLEIKDVVRVGAVPKYVAATHDGSKVLVTNWCSMDLDVVDTAKGEVVTTIPIDGKHPRGIAITPDDKVAFVAVMGSDKTVRVDLESGKVSDFAATGDGPRHLLVSPDGSKLYISNNGAGTVSEVDATTGKTLREVQVGSEPRSMAISPDGGAIYVGNYGSSTVSKIRTKDFEVVQTEKTDALPIGITYEPTKKRVWVASYGGSIIVFDDSRTL</sequence>
<dbReference type="InterPro" id="IPR011964">
    <property type="entry name" value="YVTN_b-propeller_repeat"/>
</dbReference>
<dbReference type="PANTHER" id="PTHR47197:SF3">
    <property type="entry name" value="DIHYDRO-HEME D1 DEHYDROGENASE"/>
    <property type="match status" value="1"/>
</dbReference>
<accession>A0A1W2ANX7</accession>
<evidence type="ECO:0000256" key="1">
    <source>
        <dbReference type="SAM" id="MobiDB-lite"/>
    </source>
</evidence>
<dbReference type="InterPro" id="IPR051200">
    <property type="entry name" value="Host-pathogen_enzymatic-act"/>
</dbReference>
<dbReference type="SUPFAM" id="SSF51004">
    <property type="entry name" value="C-terminal (heme d1) domain of cytochrome cd1-nitrite reductase"/>
    <property type="match status" value="1"/>
</dbReference>
<dbReference type="PANTHER" id="PTHR47197">
    <property type="entry name" value="PROTEIN NIRF"/>
    <property type="match status" value="1"/>
</dbReference>
<evidence type="ECO:0000313" key="3">
    <source>
        <dbReference type="EMBL" id="SMC62230.1"/>
    </source>
</evidence>
<protein>
    <submittedName>
        <fullName evidence="3">40-residue YVTN family beta-propeller repeat-containing protein</fullName>
    </submittedName>
</protein>
<reference evidence="3 4" key="1">
    <citation type="submission" date="2017-04" db="EMBL/GenBank/DDBJ databases">
        <authorList>
            <person name="Afonso C.L."/>
            <person name="Miller P.J."/>
            <person name="Scott M.A."/>
            <person name="Spackman E."/>
            <person name="Goraichik I."/>
            <person name="Dimitrov K.M."/>
            <person name="Suarez D.L."/>
            <person name="Swayne D.E."/>
        </authorList>
    </citation>
    <scope>NUCLEOTIDE SEQUENCE [LARGE SCALE GENOMIC DNA]</scope>
    <source>
        <strain evidence="3 4">CGMCC 1.12511</strain>
    </source>
</reference>
<dbReference type="NCBIfam" id="TIGR02276">
    <property type="entry name" value="beta_rpt_yvtn"/>
    <property type="match status" value="1"/>
</dbReference>
<feature type="compositionally biased region" description="Low complexity" evidence="1">
    <location>
        <begin position="46"/>
        <end position="73"/>
    </location>
</feature>
<dbReference type="Gene3D" id="2.130.10.10">
    <property type="entry name" value="YVTN repeat-like/Quinoprotein amine dehydrogenase"/>
    <property type="match status" value="1"/>
</dbReference>
<dbReference type="InterPro" id="IPR019405">
    <property type="entry name" value="Lactonase_7-beta_prop"/>
</dbReference>
<keyword evidence="2" id="KW-1133">Transmembrane helix</keyword>
<name>A0A1W2ANX7_9MICO</name>
<dbReference type="OrthoDB" id="9772811at2"/>
<gene>
    <name evidence="3" type="ORF">SAMN06296429_10673</name>
</gene>
<evidence type="ECO:0000313" key="4">
    <source>
        <dbReference type="Proteomes" id="UP000192634"/>
    </source>
</evidence>
<dbReference type="Proteomes" id="UP000192634">
    <property type="component" value="Unassembled WGS sequence"/>
</dbReference>
<dbReference type="Pfam" id="PF10282">
    <property type="entry name" value="Lactonase"/>
    <property type="match status" value="1"/>
</dbReference>
<organism evidence="3 4">
    <name type="scientific">Janibacter indicus</name>
    <dbReference type="NCBI Taxonomy" id="857417"/>
    <lineage>
        <taxon>Bacteria</taxon>
        <taxon>Bacillati</taxon>
        <taxon>Actinomycetota</taxon>
        <taxon>Actinomycetes</taxon>
        <taxon>Micrococcales</taxon>
        <taxon>Intrasporangiaceae</taxon>
        <taxon>Janibacter</taxon>
    </lineage>
</organism>
<proteinExistence type="predicted"/>
<dbReference type="InterPro" id="IPR015943">
    <property type="entry name" value="WD40/YVTN_repeat-like_dom_sf"/>
</dbReference>
<dbReference type="AlphaFoldDB" id="A0A1W2ANX7"/>
<evidence type="ECO:0000256" key="2">
    <source>
        <dbReference type="SAM" id="Phobius"/>
    </source>
</evidence>
<keyword evidence="2" id="KW-0472">Membrane</keyword>
<dbReference type="InterPro" id="IPR011048">
    <property type="entry name" value="Haem_d1_sf"/>
</dbReference>
<feature type="region of interest" description="Disordered" evidence="1">
    <location>
        <begin position="41"/>
        <end position="83"/>
    </location>
</feature>